<evidence type="ECO:0000313" key="2">
    <source>
        <dbReference type="EMBL" id="MBX30886.1"/>
    </source>
</evidence>
<feature type="transmembrane region" description="Helical" evidence="1">
    <location>
        <begin position="12"/>
        <end position="29"/>
    </location>
</feature>
<keyword evidence="2" id="KW-0378">Hydrolase</keyword>
<reference evidence="2" key="1">
    <citation type="submission" date="2018-02" db="EMBL/GenBank/DDBJ databases">
        <title>Rhizophora mucronata_Transcriptome.</title>
        <authorList>
            <person name="Meera S.P."/>
            <person name="Sreeshan A."/>
            <person name="Augustine A."/>
        </authorList>
    </citation>
    <scope>NUCLEOTIDE SEQUENCE</scope>
    <source>
        <tissue evidence="2">Leaf</tissue>
    </source>
</reference>
<proteinExistence type="predicted"/>
<keyword evidence="1" id="KW-0472">Membrane</keyword>
<evidence type="ECO:0000256" key="1">
    <source>
        <dbReference type="SAM" id="Phobius"/>
    </source>
</evidence>
<dbReference type="AlphaFoldDB" id="A0A2P2MKY4"/>
<dbReference type="GO" id="GO:0004386">
    <property type="term" value="F:helicase activity"/>
    <property type="evidence" value="ECO:0007669"/>
    <property type="project" value="UniProtKB-KW"/>
</dbReference>
<accession>A0A2P2MKY4</accession>
<feature type="transmembrane region" description="Helical" evidence="1">
    <location>
        <begin position="72"/>
        <end position="92"/>
    </location>
</feature>
<keyword evidence="2" id="KW-0067">ATP-binding</keyword>
<keyword evidence="2" id="KW-0547">Nucleotide-binding</keyword>
<organism evidence="2">
    <name type="scientific">Rhizophora mucronata</name>
    <name type="common">Asiatic mangrove</name>
    <dbReference type="NCBI Taxonomy" id="61149"/>
    <lineage>
        <taxon>Eukaryota</taxon>
        <taxon>Viridiplantae</taxon>
        <taxon>Streptophyta</taxon>
        <taxon>Embryophyta</taxon>
        <taxon>Tracheophyta</taxon>
        <taxon>Spermatophyta</taxon>
        <taxon>Magnoliopsida</taxon>
        <taxon>eudicotyledons</taxon>
        <taxon>Gunneridae</taxon>
        <taxon>Pentapetalae</taxon>
        <taxon>rosids</taxon>
        <taxon>fabids</taxon>
        <taxon>Malpighiales</taxon>
        <taxon>Rhizophoraceae</taxon>
        <taxon>Rhizophora</taxon>
    </lineage>
</organism>
<keyword evidence="1" id="KW-1133">Transmembrane helix</keyword>
<feature type="transmembrane region" description="Helical" evidence="1">
    <location>
        <begin position="41"/>
        <end position="60"/>
    </location>
</feature>
<keyword evidence="2" id="KW-0347">Helicase</keyword>
<dbReference type="EMBL" id="GGEC01050402">
    <property type="protein sequence ID" value="MBX30886.1"/>
    <property type="molecule type" value="Transcribed_RNA"/>
</dbReference>
<keyword evidence="1" id="KW-0812">Transmembrane</keyword>
<name>A0A2P2MKY4_RHIMU</name>
<sequence length="93" mass="11237">MNTYADLEAFLILKTLFLIFMIEVCMRLRSYEVFDILHFHMLAYVYVMFYCFICEETLVVDLFSSFFLCVRVLVQVFFHFVHVCLLATLFLYL</sequence>
<protein>
    <submittedName>
        <fullName evidence="2">DEAD-box ATP-dependent RNA helicase 56 isoform X2</fullName>
    </submittedName>
</protein>